<evidence type="ECO:0000256" key="16">
    <source>
        <dbReference type="RuleBase" id="RU003694"/>
    </source>
</evidence>
<dbReference type="InterPro" id="IPR020841">
    <property type="entry name" value="PKS_Beta-ketoAc_synthase_dom"/>
</dbReference>
<dbReference type="PROSITE" id="PS52004">
    <property type="entry name" value="KS3_2"/>
    <property type="match status" value="1"/>
</dbReference>
<dbReference type="OrthoDB" id="9808669at2"/>
<keyword evidence="5 14" id="KW-0444">Lipid biosynthesis</keyword>
<dbReference type="InterPro" id="IPR017568">
    <property type="entry name" value="3-oxoacyl-ACP_synth-2"/>
</dbReference>
<feature type="domain" description="Ketosynthase family 3 (KS3)" evidence="17">
    <location>
        <begin position="2"/>
        <end position="409"/>
    </location>
</feature>
<evidence type="ECO:0000256" key="7">
    <source>
        <dbReference type="ARBA" id="ARBA00022832"/>
    </source>
</evidence>
<evidence type="ECO:0000256" key="9">
    <source>
        <dbReference type="ARBA" id="ARBA00023160"/>
    </source>
</evidence>
<dbReference type="InterPro" id="IPR016039">
    <property type="entry name" value="Thiolase-like"/>
</dbReference>
<dbReference type="NCBIfam" id="NF005589">
    <property type="entry name" value="PRK07314.1"/>
    <property type="match status" value="1"/>
</dbReference>
<dbReference type="AlphaFoldDB" id="A0A1T5BC80"/>
<accession>A0A1T5BC80</accession>
<dbReference type="GO" id="GO:0005829">
    <property type="term" value="C:cytosol"/>
    <property type="evidence" value="ECO:0007669"/>
    <property type="project" value="TreeGrafter"/>
</dbReference>
<dbReference type="NCBIfam" id="NF004970">
    <property type="entry name" value="PRK06333.1"/>
    <property type="match status" value="1"/>
</dbReference>
<dbReference type="Pfam" id="PF00109">
    <property type="entry name" value="ketoacyl-synt"/>
    <property type="match status" value="1"/>
</dbReference>
<dbReference type="UniPathway" id="UPA00094"/>
<keyword evidence="7" id="KW-0276">Fatty acid metabolism</keyword>
<evidence type="ECO:0000256" key="1">
    <source>
        <dbReference type="ARBA" id="ARBA00005194"/>
    </source>
</evidence>
<dbReference type="EMBL" id="FUYN01000003">
    <property type="protein sequence ID" value="SKB44619.1"/>
    <property type="molecule type" value="Genomic_DNA"/>
</dbReference>
<dbReference type="NCBIfam" id="TIGR03150">
    <property type="entry name" value="fabF"/>
    <property type="match status" value="1"/>
</dbReference>
<dbReference type="RefSeq" id="WP_079589387.1">
    <property type="nucleotide sequence ID" value="NZ_DAMBHZ010000009.1"/>
</dbReference>
<dbReference type="InterPro" id="IPR014030">
    <property type="entry name" value="Ketoacyl_synth_N"/>
</dbReference>
<comment type="catalytic activity">
    <reaction evidence="12 14">
        <text>(9Z)-hexadecenoyl-[ACP] + malonyl-[ACP] + H(+) = 3-oxo-(11Z)-octadecenoyl-[ACP] + holo-[ACP] + CO2</text>
        <dbReference type="Rhea" id="RHEA:55040"/>
        <dbReference type="Rhea" id="RHEA-COMP:9623"/>
        <dbReference type="Rhea" id="RHEA-COMP:9685"/>
        <dbReference type="Rhea" id="RHEA-COMP:10800"/>
        <dbReference type="Rhea" id="RHEA-COMP:14074"/>
        <dbReference type="ChEBI" id="CHEBI:15378"/>
        <dbReference type="ChEBI" id="CHEBI:16526"/>
        <dbReference type="ChEBI" id="CHEBI:64479"/>
        <dbReference type="ChEBI" id="CHEBI:78449"/>
        <dbReference type="ChEBI" id="CHEBI:83989"/>
        <dbReference type="ChEBI" id="CHEBI:138538"/>
        <dbReference type="EC" id="2.3.1.179"/>
    </reaction>
</comment>
<evidence type="ECO:0000256" key="4">
    <source>
        <dbReference type="ARBA" id="ARBA00014657"/>
    </source>
</evidence>
<dbReference type="GO" id="GO:0004315">
    <property type="term" value="F:3-oxoacyl-[acyl-carrier-protein] synthase activity"/>
    <property type="evidence" value="ECO:0007669"/>
    <property type="project" value="UniProtKB-UniRule"/>
</dbReference>
<dbReference type="PROSITE" id="PS00606">
    <property type="entry name" value="KS3_1"/>
    <property type="match status" value="1"/>
</dbReference>
<dbReference type="InterPro" id="IPR018201">
    <property type="entry name" value="Ketoacyl_synth_AS"/>
</dbReference>
<keyword evidence="10 14" id="KW-0012">Acyltransferase</keyword>
<evidence type="ECO:0000256" key="10">
    <source>
        <dbReference type="ARBA" id="ARBA00023315"/>
    </source>
</evidence>
<gene>
    <name evidence="18" type="ORF">SAMN02745120_1506</name>
</gene>
<evidence type="ECO:0000256" key="15">
    <source>
        <dbReference type="PIRSR" id="PIRSR000447-1"/>
    </source>
</evidence>
<dbReference type="Gene3D" id="3.40.47.10">
    <property type="match status" value="1"/>
</dbReference>
<feature type="active site" description="For beta-ketoacyl synthase activity" evidence="15">
    <location>
        <position position="163"/>
    </location>
</feature>
<dbReference type="PANTHER" id="PTHR11712">
    <property type="entry name" value="POLYKETIDE SYNTHASE-RELATED"/>
    <property type="match status" value="1"/>
</dbReference>
<evidence type="ECO:0000313" key="19">
    <source>
        <dbReference type="Proteomes" id="UP000243406"/>
    </source>
</evidence>
<evidence type="ECO:0000256" key="11">
    <source>
        <dbReference type="ARBA" id="ARBA00024006"/>
    </source>
</evidence>
<dbReference type="CDD" id="cd00834">
    <property type="entry name" value="KAS_I_II"/>
    <property type="match status" value="1"/>
</dbReference>
<name>A0A1T5BC80_9FIRM</name>
<evidence type="ECO:0000256" key="12">
    <source>
        <dbReference type="ARBA" id="ARBA00047318"/>
    </source>
</evidence>
<dbReference type="EC" id="2.3.1.179" evidence="3 14"/>
<evidence type="ECO:0000259" key="17">
    <source>
        <dbReference type="PROSITE" id="PS52004"/>
    </source>
</evidence>
<comment type="catalytic activity">
    <reaction evidence="13 14">
        <text>a fatty acyl-[ACP] + malonyl-[ACP] + H(+) = a 3-oxoacyl-[ACP] + holo-[ACP] + CO2</text>
        <dbReference type="Rhea" id="RHEA:22836"/>
        <dbReference type="Rhea" id="RHEA-COMP:9623"/>
        <dbReference type="Rhea" id="RHEA-COMP:9685"/>
        <dbReference type="Rhea" id="RHEA-COMP:9916"/>
        <dbReference type="Rhea" id="RHEA-COMP:14125"/>
        <dbReference type="ChEBI" id="CHEBI:15378"/>
        <dbReference type="ChEBI" id="CHEBI:16526"/>
        <dbReference type="ChEBI" id="CHEBI:64479"/>
        <dbReference type="ChEBI" id="CHEBI:78449"/>
        <dbReference type="ChEBI" id="CHEBI:78776"/>
        <dbReference type="ChEBI" id="CHEBI:138651"/>
    </reaction>
</comment>
<comment type="similarity">
    <text evidence="2 14 16">Belongs to the thiolase-like superfamily. Beta-ketoacyl-ACP synthases family.</text>
</comment>
<evidence type="ECO:0000256" key="14">
    <source>
        <dbReference type="PIRNR" id="PIRNR000447"/>
    </source>
</evidence>
<dbReference type="SUPFAM" id="SSF53901">
    <property type="entry name" value="Thiolase-like"/>
    <property type="match status" value="2"/>
</dbReference>
<evidence type="ECO:0000256" key="5">
    <source>
        <dbReference type="ARBA" id="ARBA00022516"/>
    </source>
</evidence>
<dbReference type="FunFam" id="3.40.47.10:FF:000009">
    <property type="entry name" value="3-oxoacyl-[acyl-carrier-protein] synthase 2"/>
    <property type="match status" value="1"/>
</dbReference>
<keyword evidence="19" id="KW-1185">Reference proteome</keyword>
<dbReference type="InterPro" id="IPR014031">
    <property type="entry name" value="Ketoacyl_synth_C"/>
</dbReference>
<dbReference type="Pfam" id="PF02801">
    <property type="entry name" value="Ketoacyl-synt_C"/>
    <property type="match status" value="1"/>
</dbReference>
<comment type="pathway">
    <text evidence="1 14">Lipid metabolism; fatty acid biosynthesis.</text>
</comment>
<reference evidence="19" key="1">
    <citation type="submission" date="2017-02" db="EMBL/GenBank/DDBJ databases">
        <authorList>
            <person name="Varghese N."/>
            <person name="Submissions S."/>
        </authorList>
    </citation>
    <scope>NUCLEOTIDE SEQUENCE [LARGE SCALE GENOMIC DNA]</scope>
    <source>
        <strain evidence="19">ATCC 35199</strain>
    </source>
</reference>
<proteinExistence type="inferred from homology"/>
<evidence type="ECO:0000256" key="8">
    <source>
        <dbReference type="ARBA" id="ARBA00023098"/>
    </source>
</evidence>
<evidence type="ECO:0000256" key="2">
    <source>
        <dbReference type="ARBA" id="ARBA00008467"/>
    </source>
</evidence>
<keyword evidence="9 14" id="KW-0275">Fatty acid biosynthesis</keyword>
<keyword evidence="8" id="KW-0443">Lipid metabolism</keyword>
<protein>
    <recommendedName>
        <fullName evidence="4 14">3-oxoacyl-[acyl-carrier-protein] synthase 2</fullName>
        <ecNumber evidence="3 14">2.3.1.179</ecNumber>
    </recommendedName>
</protein>
<dbReference type="SMART" id="SM00825">
    <property type="entry name" value="PKS_KS"/>
    <property type="match status" value="1"/>
</dbReference>
<dbReference type="GO" id="GO:0006633">
    <property type="term" value="P:fatty acid biosynthetic process"/>
    <property type="evidence" value="ECO:0007669"/>
    <property type="project" value="UniProtKB-UniRule"/>
</dbReference>
<comment type="function">
    <text evidence="11 14">Involved in the type II fatty acid elongation cycle. Catalyzes the elongation of a wide range of acyl-ACP by the addition of two carbons from malonyl-ACP to an acyl acceptor. Can efficiently catalyze the conversion of palmitoleoyl-ACP (cis-hexadec-9-enoyl-ACP) to cis-vaccenoyl-ACP (cis-octadec-11-enoyl-ACP), an essential step in the thermal regulation of fatty acid composition.</text>
</comment>
<dbReference type="Proteomes" id="UP000243406">
    <property type="component" value="Unassembled WGS sequence"/>
</dbReference>
<organism evidence="18 19">
    <name type="scientific">Acetoanaerobium noterae</name>
    <dbReference type="NCBI Taxonomy" id="745369"/>
    <lineage>
        <taxon>Bacteria</taxon>
        <taxon>Bacillati</taxon>
        <taxon>Bacillota</taxon>
        <taxon>Clostridia</taxon>
        <taxon>Peptostreptococcales</taxon>
        <taxon>Filifactoraceae</taxon>
        <taxon>Acetoanaerobium</taxon>
    </lineage>
</organism>
<keyword evidence="6 14" id="KW-0808">Transferase</keyword>
<evidence type="ECO:0000313" key="18">
    <source>
        <dbReference type="EMBL" id="SKB44619.1"/>
    </source>
</evidence>
<evidence type="ECO:0000256" key="3">
    <source>
        <dbReference type="ARBA" id="ARBA00012356"/>
    </source>
</evidence>
<dbReference type="PIRSF" id="PIRSF000447">
    <property type="entry name" value="KAS_II"/>
    <property type="match status" value="1"/>
</dbReference>
<evidence type="ECO:0000256" key="13">
    <source>
        <dbReference type="ARBA" id="ARBA00047659"/>
    </source>
</evidence>
<dbReference type="InterPro" id="IPR000794">
    <property type="entry name" value="Beta-ketoacyl_synthase"/>
</dbReference>
<evidence type="ECO:0000256" key="6">
    <source>
        <dbReference type="ARBA" id="ARBA00022679"/>
    </source>
</evidence>
<dbReference type="PANTHER" id="PTHR11712:SF336">
    <property type="entry name" value="3-OXOACYL-[ACYL-CARRIER-PROTEIN] SYNTHASE, MITOCHONDRIAL"/>
    <property type="match status" value="1"/>
</dbReference>
<sequence length="413" mass="43426">MQKRVVITGMGTINPVGNNLNDYWNALLEGKCGIDIIKAFDPSDFKAKTAGEVKDFNPSELIGRKEAKRLDRFSQFAIVAAKEALAHSKLDMDKIDKNRAGAVIGSGIGGLATIEAEQTKLLNSGPDRVSPLFIPMAISNMAAGNVAITIGLKGICTSVVTACASATNAIGEAFKLIQSGNQDIVFAGGAEASITPLAIAGFASMTALSTSTDPKRASIPFDKDRDGFVMGEGAGVLVLESLEHAQERGADIYGEIVGYGCSSDAYHITSPEPSGEGGARAMSNALEDANVKPEEVIYINAHGTSTPYNDKIETAAIKRVFGEHSKDMVINSTKSMTGHLLGAAGAVEAIASIMSLKEGVVHPTVGLVTPDEECDLDYVKGEKRVVDVKYAISNSLGFGGHNASLLFKKWEGK</sequence>